<protein>
    <submittedName>
        <fullName evidence="2">DUF481 domain-containing protein</fullName>
    </submittedName>
</protein>
<feature type="chain" id="PRO_5019552856" evidence="1">
    <location>
        <begin position="35"/>
        <end position="269"/>
    </location>
</feature>
<organism evidence="2 3">
    <name type="scientific">Rubrivivax rivuli</name>
    <dbReference type="NCBI Taxonomy" id="1862385"/>
    <lineage>
        <taxon>Bacteria</taxon>
        <taxon>Pseudomonadati</taxon>
        <taxon>Pseudomonadota</taxon>
        <taxon>Betaproteobacteria</taxon>
        <taxon>Burkholderiales</taxon>
        <taxon>Sphaerotilaceae</taxon>
        <taxon>Rubrivivax</taxon>
    </lineage>
</organism>
<dbReference type="EMBL" id="SACR01000002">
    <property type="protein sequence ID" value="RVU47758.1"/>
    <property type="molecule type" value="Genomic_DNA"/>
</dbReference>
<keyword evidence="1" id="KW-0732">Signal</keyword>
<proteinExistence type="predicted"/>
<reference evidence="2 3" key="1">
    <citation type="submission" date="2019-01" db="EMBL/GenBank/DDBJ databases">
        <authorList>
            <person name="Chen W.-M."/>
        </authorList>
    </citation>
    <scope>NUCLEOTIDE SEQUENCE [LARGE SCALE GENOMIC DNA]</scope>
    <source>
        <strain evidence="2 3">KYPY4</strain>
    </source>
</reference>
<gene>
    <name evidence="2" type="ORF">EOE66_08505</name>
</gene>
<keyword evidence="3" id="KW-1185">Reference proteome</keyword>
<comment type="caution">
    <text evidence="2">The sequence shown here is derived from an EMBL/GenBank/DDBJ whole genome shotgun (WGS) entry which is preliminary data.</text>
</comment>
<evidence type="ECO:0000256" key="1">
    <source>
        <dbReference type="SAM" id="SignalP"/>
    </source>
</evidence>
<feature type="signal peptide" evidence="1">
    <location>
        <begin position="1"/>
        <end position="34"/>
    </location>
</feature>
<dbReference type="InterPro" id="IPR007433">
    <property type="entry name" value="DUF481"/>
</dbReference>
<dbReference type="AlphaFoldDB" id="A0A437RLS3"/>
<accession>A0A437RLS3</accession>
<dbReference type="RefSeq" id="WP_128228218.1">
    <property type="nucleotide sequence ID" value="NZ_SACR01000002.1"/>
</dbReference>
<dbReference type="OrthoDB" id="9806250at2"/>
<sequence>MTLPSRPAFHLLRPLLGTAGLLLALALAPASGMAQVTVKPDGQWRSLTTAGLTVNSGNTRTTALNLGLDAVRATESSKWSATGQLLYTDSSGRITGKRALVSSQYNGDIEPWRRTFGFVQAAGLTDRPANTRERLTVTTGMGLHLLKAQNEFWDAWAGLALAHERYVRPVAPRGDGALRRELTDLGLVLAQEANLRLSPSTTLRQKLVLLPSLRESGLVRTEFDGQVSVAISERVNLSSGLSLRHITRPAPGLRATDLALVTGLSLRYD</sequence>
<evidence type="ECO:0000313" key="2">
    <source>
        <dbReference type="EMBL" id="RVU47758.1"/>
    </source>
</evidence>
<dbReference type="Pfam" id="PF04338">
    <property type="entry name" value="DUF481"/>
    <property type="match status" value="1"/>
</dbReference>
<name>A0A437RLS3_9BURK</name>
<dbReference type="Proteomes" id="UP000285575">
    <property type="component" value="Unassembled WGS sequence"/>
</dbReference>
<evidence type="ECO:0000313" key="3">
    <source>
        <dbReference type="Proteomes" id="UP000285575"/>
    </source>
</evidence>